<name>A0ABD5VBB9_9EURY</name>
<dbReference type="InterPro" id="IPR023188">
    <property type="entry name" value="DPS_DNA-bd_CS"/>
</dbReference>
<protein>
    <submittedName>
        <fullName evidence="5">DNA starvation/stationary phase protection protein DpsA</fullName>
        <ecNumber evidence="5">1.16.-.-</ecNumber>
    </submittedName>
</protein>
<gene>
    <name evidence="5" type="primary">dpsA</name>
    <name evidence="5" type="ORF">ACFQGH_15035</name>
</gene>
<evidence type="ECO:0000313" key="5">
    <source>
        <dbReference type="EMBL" id="MFC6906510.1"/>
    </source>
</evidence>
<sequence>MSTQKSVRQQADTVEENPIRLDKEKAEQVIDALNTDLANLYVIYHQLKKHHWNVEGAEFRDLHLFLEEAYEHAEERADIIAERAQAIGGVPVSGPSNLEERATVEFEGEDVYDVRTSLSNDLEIYAETIERMREHVQLAGDLGDYGSEEVLRETLVIIEDDAHHFHHYLEDDTLVTEEAVHE</sequence>
<organism evidence="5 6">
    <name type="scientific">Halalkalicoccus tibetensis</name>
    <dbReference type="NCBI Taxonomy" id="175632"/>
    <lineage>
        <taxon>Archaea</taxon>
        <taxon>Methanobacteriati</taxon>
        <taxon>Methanobacteriota</taxon>
        <taxon>Stenosarchaea group</taxon>
        <taxon>Halobacteria</taxon>
        <taxon>Halobacteriales</taxon>
        <taxon>Halococcaceae</taxon>
        <taxon>Halalkalicoccus</taxon>
    </lineage>
</organism>
<dbReference type="InterPro" id="IPR054862">
    <property type="entry name" value="DNA_prot_starvation"/>
</dbReference>
<dbReference type="PANTHER" id="PTHR42932">
    <property type="entry name" value="GENERAL STRESS PROTEIN 20U"/>
    <property type="match status" value="1"/>
</dbReference>
<dbReference type="Pfam" id="PF00210">
    <property type="entry name" value="Ferritin"/>
    <property type="match status" value="1"/>
</dbReference>
<reference evidence="5 6" key="1">
    <citation type="journal article" date="2019" name="Int. J. Syst. Evol. Microbiol.">
        <title>The Global Catalogue of Microorganisms (GCM) 10K type strain sequencing project: providing services to taxonomists for standard genome sequencing and annotation.</title>
        <authorList>
            <consortium name="The Broad Institute Genomics Platform"/>
            <consortium name="The Broad Institute Genome Sequencing Center for Infectious Disease"/>
            <person name="Wu L."/>
            <person name="Ma J."/>
        </authorList>
    </citation>
    <scope>NUCLEOTIDE SEQUENCE [LARGE SCALE GENOMIC DNA]</scope>
    <source>
        <strain evidence="5 6">CGMCC 1.3240</strain>
    </source>
</reference>
<dbReference type="SUPFAM" id="SSF47240">
    <property type="entry name" value="Ferritin-like"/>
    <property type="match status" value="1"/>
</dbReference>
<comment type="caution">
    <text evidence="5">The sequence shown here is derived from an EMBL/GenBank/DDBJ whole genome shotgun (WGS) entry which is preliminary data.</text>
</comment>
<dbReference type="NCBIfam" id="NF041388">
    <property type="entry name" value="DNAstvprot_Halo"/>
    <property type="match status" value="1"/>
</dbReference>
<dbReference type="PROSITE" id="PS00818">
    <property type="entry name" value="DPS_1"/>
    <property type="match status" value="1"/>
</dbReference>
<dbReference type="Gene3D" id="1.20.1260.10">
    <property type="match status" value="1"/>
</dbReference>
<dbReference type="Proteomes" id="UP001596312">
    <property type="component" value="Unassembled WGS sequence"/>
</dbReference>
<feature type="domain" description="Ferritin/DPS" evidence="4">
    <location>
        <begin position="30"/>
        <end position="172"/>
    </location>
</feature>
<dbReference type="InterPro" id="IPR009078">
    <property type="entry name" value="Ferritin-like_SF"/>
</dbReference>
<accession>A0ABD5VBB9</accession>
<dbReference type="CDD" id="cd01043">
    <property type="entry name" value="DPS"/>
    <property type="match status" value="1"/>
</dbReference>
<dbReference type="EC" id="1.16.-.-" evidence="5"/>
<dbReference type="PANTHER" id="PTHR42932:SF1">
    <property type="entry name" value="GENERAL STRESS PROTEIN 20U"/>
    <property type="match status" value="1"/>
</dbReference>
<comment type="similarity">
    <text evidence="1 2">Belongs to the Dps family.</text>
</comment>
<keyword evidence="5" id="KW-0560">Oxidoreductase</keyword>
<dbReference type="PIRSF" id="PIRSF005900">
    <property type="entry name" value="Dps"/>
    <property type="match status" value="1"/>
</dbReference>
<dbReference type="InterPro" id="IPR012347">
    <property type="entry name" value="Ferritin-like"/>
</dbReference>
<feature type="compositionally biased region" description="Polar residues" evidence="3">
    <location>
        <begin position="1"/>
        <end position="12"/>
    </location>
</feature>
<keyword evidence="6" id="KW-1185">Reference proteome</keyword>
<dbReference type="AlphaFoldDB" id="A0ABD5VBB9"/>
<dbReference type="RefSeq" id="WP_340605081.1">
    <property type="nucleotide sequence ID" value="NZ_JBBMXV010000004.1"/>
</dbReference>
<dbReference type="InterPro" id="IPR002177">
    <property type="entry name" value="DPS_DNA-bd"/>
</dbReference>
<dbReference type="InterPro" id="IPR008331">
    <property type="entry name" value="Ferritin_DPS_dom"/>
</dbReference>
<evidence type="ECO:0000256" key="2">
    <source>
        <dbReference type="RuleBase" id="RU003875"/>
    </source>
</evidence>
<feature type="region of interest" description="Disordered" evidence="3">
    <location>
        <begin position="1"/>
        <end position="20"/>
    </location>
</feature>
<dbReference type="GO" id="GO:0016491">
    <property type="term" value="F:oxidoreductase activity"/>
    <property type="evidence" value="ECO:0007669"/>
    <property type="project" value="UniProtKB-KW"/>
</dbReference>
<dbReference type="EMBL" id="JBHSXQ010000004">
    <property type="protein sequence ID" value="MFC6906510.1"/>
    <property type="molecule type" value="Genomic_DNA"/>
</dbReference>
<evidence type="ECO:0000259" key="4">
    <source>
        <dbReference type="Pfam" id="PF00210"/>
    </source>
</evidence>
<evidence type="ECO:0000256" key="1">
    <source>
        <dbReference type="ARBA" id="ARBA00009497"/>
    </source>
</evidence>
<dbReference type="PRINTS" id="PR01346">
    <property type="entry name" value="HELNAPAPROT"/>
</dbReference>
<evidence type="ECO:0000256" key="3">
    <source>
        <dbReference type="SAM" id="MobiDB-lite"/>
    </source>
</evidence>
<evidence type="ECO:0000313" key="6">
    <source>
        <dbReference type="Proteomes" id="UP001596312"/>
    </source>
</evidence>
<proteinExistence type="inferred from homology"/>